<reference evidence="6" key="1">
    <citation type="journal article" date="2014" name="Science">
        <title>The coffee genome provides insight into the convergent evolution of caffeine biosynthesis.</title>
        <authorList>
            <person name="Denoeud F."/>
            <person name="Carretero-Paulet L."/>
            <person name="Dereeper A."/>
            <person name="Droc G."/>
            <person name="Guyot R."/>
            <person name="Pietrella M."/>
            <person name="Zheng C."/>
            <person name="Alberti A."/>
            <person name="Anthony F."/>
            <person name="Aprea G."/>
            <person name="Aury J.M."/>
            <person name="Bento P."/>
            <person name="Bernard M."/>
            <person name="Bocs S."/>
            <person name="Campa C."/>
            <person name="Cenci A."/>
            <person name="Combes M.C."/>
            <person name="Crouzillat D."/>
            <person name="Da Silva C."/>
            <person name="Daddiego L."/>
            <person name="De Bellis F."/>
            <person name="Dussert S."/>
            <person name="Garsmeur O."/>
            <person name="Gayraud T."/>
            <person name="Guignon V."/>
            <person name="Jahn K."/>
            <person name="Jamilloux V."/>
            <person name="Joet T."/>
            <person name="Labadie K."/>
            <person name="Lan T."/>
            <person name="Leclercq J."/>
            <person name="Lepelley M."/>
            <person name="Leroy T."/>
            <person name="Li L.T."/>
            <person name="Librado P."/>
            <person name="Lopez L."/>
            <person name="Munoz A."/>
            <person name="Noel B."/>
            <person name="Pallavicini A."/>
            <person name="Perrotta G."/>
            <person name="Poncet V."/>
            <person name="Pot D."/>
            <person name="Priyono X."/>
            <person name="Rigoreau M."/>
            <person name="Rouard M."/>
            <person name="Rozas J."/>
            <person name="Tranchant-Dubreuil C."/>
            <person name="VanBuren R."/>
            <person name="Zhang Q."/>
            <person name="Andrade A.C."/>
            <person name="Argout X."/>
            <person name="Bertrand B."/>
            <person name="de Kochko A."/>
            <person name="Graziosi G."/>
            <person name="Henry R.J."/>
            <person name="Jayarama X."/>
            <person name="Ming R."/>
            <person name="Nagai C."/>
            <person name="Rounsley S."/>
            <person name="Sankoff D."/>
            <person name="Giuliano G."/>
            <person name="Albert V.A."/>
            <person name="Wincker P."/>
            <person name="Lashermes P."/>
        </authorList>
    </citation>
    <scope>NUCLEOTIDE SEQUENCE [LARGE SCALE GENOMIC DNA]</scope>
    <source>
        <strain evidence="6">cv. DH200-94</strain>
    </source>
</reference>
<dbReference type="Gramene" id="CDP09169">
    <property type="protein sequence ID" value="CDP09169"/>
    <property type="gene ID" value="GSCOC_T00028386001"/>
</dbReference>
<feature type="domain" description="C2H2-type" evidence="4">
    <location>
        <begin position="147"/>
        <end position="175"/>
    </location>
</feature>
<dbReference type="OMA" id="ICSQQFC"/>
<name>A0A068ULR4_COFCA</name>
<dbReference type="InParanoid" id="A0A068ULR4"/>
<dbReference type="SMART" id="SM00355">
    <property type="entry name" value="ZnF_C2H2"/>
    <property type="match status" value="1"/>
</dbReference>
<organism evidence="5 6">
    <name type="scientific">Coffea canephora</name>
    <name type="common">Robusta coffee</name>
    <dbReference type="NCBI Taxonomy" id="49390"/>
    <lineage>
        <taxon>Eukaryota</taxon>
        <taxon>Viridiplantae</taxon>
        <taxon>Streptophyta</taxon>
        <taxon>Embryophyta</taxon>
        <taxon>Tracheophyta</taxon>
        <taxon>Spermatophyta</taxon>
        <taxon>Magnoliopsida</taxon>
        <taxon>eudicotyledons</taxon>
        <taxon>Gunneridae</taxon>
        <taxon>Pentapetalae</taxon>
        <taxon>asterids</taxon>
        <taxon>lamiids</taxon>
        <taxon>Gentianales</taxon>
        <taxon>Rubiaceae</taxon>
        <taxon>Ixoroideae</taxon>
        <taxon>Gardenieae complex</taxon>
        <taxon>Bertiereae - Coffeeae clade</taxon>
        <taxon>Coffeeae</taxon>
        <taxon>Coffea</taxon>
    </lineage>
</organism>
<keyword evidence="6" id="KW-1185">Reference proteome</keyword>
<sequence length="384" mass="42193">MASLRPLLSNLLYLLLLLLLHLGCFIFNTSSSSSHRQSKKRKLSDTPVTPSPPASRLKFTPSKALSSSWSFLKRAFCSKPATPTSSPAAIPILSPSSSTRSLTQPATAIHLGSSDTLLSDHQTSIRPVSESDISSDQPFFPLRNNIYPCPICGEIFQNPSLLEQHQSVKHAVSELVDGDTGKNIVNIIFRTGWPGMAKSPAVHRILKIHCGPKILMRFEEYRECVMSAAAGNGGVRRRDERCIADGNELLRFHCTTFLCELGQNGNSSLCNHQYCSVCGIIASGFSPKMDGISTLSTSWRAHASIPEDMEEEFKYLRVKRAMLVCRVIAGRIGCDPEDADKLDPGFDSLVGRENGVPARLDEEDELLVFNPRAVLPCFVIVYTV</sequence>
<proteinExistence type="predicted"/>
<dbReference type="PROSITE" id="PS50157">
    <property type="entry name" value="ZINC_FINGER_C2H2_2"/>
    <property type="match status" value="1"/>
</dbReference>
<evidence type="ECO:0000256" key="2">
    <source>
        <dbReference type="SAM" id="MobiDB-lite"/>
    </source>
</evidence>
<dbReference type="GO" id="GO:0008270">
    <property type="term" value="F:zinc ion binding"/>
    <property type="evidence" value="ECO:0007669"/>
    <property type="project" value="UniProtKB-KW"/>
</dbReference>
<dbReference type="GO" id="GO:0000976">
    <property type="term" value="F:transcription cis-regulatory region binding"/>
    <property type="evidence" value="ECO:0007669"/>
    <property type="project" value="EnsemblPlants"/>
</dbReference>
<dbReference type="InterPro" id="IPR013087">
    <property type="entry name" value="Znf_C2H2_type"/>
</dbReference>
<evidence type="ECO:0000313" key="5">
    <source>
        <dbReference type="EMBL" id="CDP09169.1"/>
    </source>
</evidence>
<dbReference type="SUPFAM" id="SSF56399">
    <property type="entry name" value="ADP-ribosylation"/>
    <property type="match status" value="1"/>
</dbReference>
<dbReference type="EMBL" id="HG739120">
    <property type="protein sequence ID" value="CDP09169.1"/>
    <property type="molecule type" value="Genomic_DNA"/>
</dbReference>
<dbReference type="Proteomes" id="UP000295252">
    <property type="component" value="Chromosome I"/>
</dbReference>
<dbReference type="PhylomeDB" id="A0A068ULR4"/>
<dbReference type="PANTHER" id="PTHR31681">
    <property type="entry name" value="C2H2-LIKE ZINC FINGER PROTEIN"/>
    <property type="match status" value="1"/>
</dbReference>
<keyword evidence="3" id="KW-0732">Signal</keyword>
<gene>
    <name evidence="5" type="ORF">GSCOC_T00028386001</name>
</gene>
<keyword evidence="1" id="KW-0863">Zinc-finger</keyword>
<feature type="chain" id="PRO_5001655022" description="C2H2-type domain-containing protein" evidence="3">
    <location>
        <begin position="27"/>
        <end position="384"/>
    </location>
</feature>
<dbReference type="PANTHER" id="PTHR31681:SF4">
    <property type="entry name" value="C2H2-LIKE ZINC FINGER PROTEIN"/>
    <property type="match status" value="1"/>
</dbReference>
<accession>A0A068ULR4</accession>
<keyword evidence="1" id="KW-0479">Metal-binding</keyword>
<evidence type="ECO:0000313" key="6">
    <source>
        <dbReference type="Proteomes" id="UP000295252"/>
    </source>
</evidence>
<evidence type="ECO:0000256" key="1">
    <source>
        <dbReference type="PROSITE-ProRule" id="PRU00042"/>
    </source>
</evidence>
<evidence type="ECO:0000256" key="3">
    <source>
        <dbReference type="SAM" id="SignalP"/>
    </source>
</evidence>
<dbReference type="PROSITE" id="PS00028">
    <property type="entry name" value="ZINC_FINGER_C2H2_1"/>
    <property type="match status" value="1"/>
</dbReference>
<protein>
    <recommendedName>
        <fullName evidence="4">C2H2-type domain-containing protein</fullName>
    </recommendedName>
</protein>
<dbReference type="AlphaFoldDB" id="A0A068ULR4"/>
<feature type="region of interest" description="Disordered" evidence="2">
    <location>
        <begin position="30"/>
        <end position="59"/>
    </location>
</feature>
<feature type="signal peptide" evidence="3">
    <location>
        <begin position="1"/>
        <end position="26"/>
    </location>
</feature>
<evidence type="ECO:0000259" key="4">
    <source>
        <dbReference type="PROSITE" id="PS50157"/>
    </source>
</evidence>
<keyword evidence="1" id="KW-0862">Zinc</keyword>
<dbReference type="Gene3D" id="3.90.228.10">
    <property type="match status" value="1"/>
</dbReference>
<dbReference type="FunCoup" id="A0A068ULR4">
    <property type="interactions" value="1"/>
</dbReference>
<dbReference type="OrthoDB" id="9514740at2759"/>